<evidence type="ECO:0000259" key="2">
    <source>
        <dbReference type="Pfam" id="PF01757"/>
    </source>
</evidence>
<gene>
    <name evidence="3" type="ORF">GPL26_21730</name>
</gene>
<organism evidence="3 4">
    <name type="scientific">Enterocloster citroniae</name>
    <dbReference type="NCBI Taxonomy" id="358743"/>
    <lineage>
        <taxon>Bacteria</taxon>
        <taxon>Bacillati</taxon>
        <taxon>Bacillota</taxon>
        <taxon>Clostridia</taxon>
        <taxon>Lachnospirales</taxon>
        <taxon>Lachnospiraceae</taxon>
        <taxon>Enterocloster</taxon>
    </lineage>
</organism>
<protein>
    <submittedName>
        <fullName evidence="3">Acyltransferase family protein</fullName>
    </submittedName>
</protein>
<accession>A0AA41FIU1</accession>
<feature type="domain" description="Acyltransferase 3" evidence="2">
    <location>
        <begin position="9"/>
        <end position="371"/>
    </location>
</feature>
<keyword evidence="1" id="KW-0812">Transmembrane</keyword>
<keyword evidence="1" id="KW-0472">Membrane</keyword>
<feature type="transmembrane region" description="Helical" evidence="1">
    <location>
        <begin position="269"/>
        <end position="287"/>
    </location>
</feature>
<dbReference type="InterPro" id="IPR002656">
    <property type="entry name" value="Acyl_transf_3_dom"/>
</dbReference>
<evidence type="ECO:0000313" key="4">
    <source>
        <dbReference type="Proteomes" id="UP000708338"/>
    </source>
</evidence>
<keyword evidence="1" id="KW-1133">Transmembrane helix</keyword>
<feature type="transmembrane region" description="Helical" evidence="1">
    <location>
        <begin position="189"/>
        <end position="207"/>
    </location>
</feature>
<feature type="transmembrane region" description="Helical" evidence="1">
    <location>
        <begin position="237"/>
        <end position="257"/>
    </location>
</feature>
<comment type="caution">
    <text evidence="3">The sequence shown here is derived from an EMBL/GenBank/DDBJ whole genome shotgun (WGS) entry which is preliminary data.</text>
</comment>
<evidence type="ECO:0000256" key="1">
    <source>
        <dbReference type="SAM" id="Phobius"/>
    </source>
</evidence>
<feature type="transmembrane region" description="Helical" evidence="1">
    <location>
        <begin position="355"/>
        <end position="376"/>
    </location>
</feature>
<name>A0AA41FIU1_9FIRM</name>
<feature type="transmembrane region" description="Helical" evidence="1">
    <location>
        <begin position="128"/>
        <end position="153"/>
    </location>
</feature>
<dbReference type="Proteomes" id="UP000708338">
    <property type="component" value="Unassembled WGS sequence"/>
</dbReference>
<feature type="transmembrane region" description="Helical" evidence="1">
    <location>
        <begin position="322"/>
        <end position="343"/>
    </location>
</feature>
<keyword evidence="3" id="KW-0012">Acyltransferase</keyword>
<reference evidence="3" key="1">
    <citation type="journal article" date="2021" name="Gut Microbes">
        <title>A synthetic consortium of 100 gut commensals modulates the composition and function in a colon model of the microbiome of elderly subjects.</title>
        <authorList>
            <person name="Perez M."/>
            <person name="Ntemiri A."/>
            <person name="Tan H."/>
            <person name="Harris H.M.B."/>
            <person name="Roager H.M."/>
            <person name="Ribiere C."/>
            <person name="O'Toole P.W."/>
        </authorList>
    </citation>
    <scope>NUCLEOTIDE SEQUENCE</scope>
    <source>
        <strain evidence="3">MCC335</strain>
    </source>
</reference>
<dbReference type="GO" id="GO:0016747">
    <property type="term" value="F:acyltransferase activity, transferring groups other than amino-acyl groups"/>
    <property type="evidence" value="ECO:0007669"/>
    <property type="project" value="InterPro"/>
</dbReference>
<sequence length="399" mass="45474">MAEQKKVRNYAVDFWRTFATLFVTFFHFWLIHPLGFIEGTGELTVTWFTSGNLLPVFLITTGYFLAAGYESKRRRGLTQGPATGQAWYYMLGRYKGLYPAYMLGLIWGFIVMNCIYTHQPMGQIISNLFNSVYEILGLSAIGVNATAATGIGYYPYVMYAWNTPLWYISAIFVGGFILYYLLCKNKDVFVGLIAPVIVVLSLGYWGLAGEGTTLFFTQQISCTTKNLLAFGLIENSFLYGLAGMCLGIDVYYIVEWLKKFNYSDFTQHVLTIVNGGFTILIFWWMIHGNSYDEIVVLVFITVVMILTMLGKDQFTQLINRKVFGTLGEFSLYFFVAHFPTLYVMQTYIEHTNENYYTLLVLSMVINTILGFTFQVISKKLLSPFLNGAFVKRQGAQAER</sequence>
<evidence type="ECO:0000313" key="3">
    <source>
        <dbReference type="EMBL" id="MBT9812242.1"/>
    </source>
</evidence>
<dbReference type="EMBL" id="WQPS01000043">
    <property type="protein sequence ID" value="MBT9812242.1"/>
    <property type="molecule type" value="Genomic_DNA"/>
</dbReference>
<feature type="transmembrane region" description="Helical" evidence="1">
    <location>
        <begin position="165"/>
        <end position="182"/>
    </location>
</feature>
<feature type="transmembrane region" description="Helical" evidence="1">
    <location>
        <begin position="97"/>
        <end position="116"/>
    </location>
</feature>
<dbReference type="Pfam" id="PF01757">
    <property type="entry name" value="Acyl_transf_3"/>
    <property type="match status" value="1"/>
</dbReference>
<keyword evidence="3" id="KW-0808">Transferase</keyword>
<dbReference type="RefSeq" id="WP_117450591.1">
    <property type="nucleotide sequence ID" value="NZ_CABJDD010000002.1"/>
</dbReference>
<proteinExistence type="predicted"/>
<dbReference type="AlphaFoldDB" id="A0AA41FIU1"/>
<feature type="transmembrane region" description="Helical" evidence="1">
    <location>
        <begin position="43"/>
        <end position="66"/>
    </location>
</feature>
<feature type="transmembrane region" description="Helical" evidence="1">
    <location>
        <begin position="293"/>
        <end position="310"/>
    </location>
</feature>
<feature type="transmembrane region" description="Helical" evidence="1">
    <location>
        <begin position="14"/>
        <end position="31"/>
    </location>
</feature>